<evidence type="ECO:0000256" key="5">
    <source>
        <dbReference type="ARBA" id="ARBA00022679"/>
    </source>
</evidence>
<keyword evidence="7" id="KW-0902">Two-component regulatory system</keyword>
<dbReference type="InterPro" id="IPR008207">
    <property type="entry name" value="Sig_transdc_His_kin_Hpt_dom"/>
</dbReference>
<evidence type="ECO:0000256" key="7">
    <source>
        <dbReference type="ARBA" id="ARBA00023012"/>
    </source>
</evidence>
<evidence type="ECO:0000256" key="6">
    <source>
        <dbReference type="ARBA" id="ARBA00022777"/>
    </source>
</evidence>
<dbReference type="SUPFAM" id="SSF55874">
    <property type="entry name" value="ATPase domain of HSP90 chaperone/DNA topoisomerase II/histidine kinase"/>
    <property type="match status" value="1"/>
</dbReference>
<dbReference type="GO" id="GO:0000155">
    <property type="term" value="F:phosphorelay sensor kinase activity"/>
    <property type="evidence" value="ECO:0007669"/>
    <property type="project" value="UniProtKB-ARBA"/>
</dbReference>
<evidence type="ECO:0000256" key="9">
    <source>
        <dbReference type="PROSITE-ProRule" id="PRU00110"/>
    </source>
</evidence>
<dbReference type="RefSeq" id="WP_014704907.1">
    <property type="nucleotide sequence ID" value="NC_017856.1"/>
</dbReference>
<keyword evidence="5" id="KW-0808">Transferase</keyword>
<dbReference type="Gene3D" id="3.30.565.10">
    <property type="entry name" value="Histidine kinase-like ATPase, C-terminal domain"/>
    <property type="match status" value="1"/>
</dbReference>
<evidence type="ECO:0000259" key="11">
    <source>
        <dbReference type="PROSITE" id="PS50894"/>
    </source>
</evidence>
<dbReference type="InterPro" id="IPR003594">
    <property type="entry name" value="HATPase_dom"/>
</dbReference>
<dbReference type="CDD" id="cd00088">
    <property type="entry name" value="HPT"/>
    <property type="match status" value="1"/>
</dbReference>
<dbReference type="STRING" id="754477.Q7C_2354"/>
<dbReference type="Gene3D" id="1.20.120.160">
    <property type="entry name" value="HPT domain"/>
    <property type="match status" value="1"/>
</dbReference>
<name>I1YKP5_METFJ</name>
<dbReference type="Pfam" id="PF02518">
    <property type="entry name" value="HATPase_c"/>
    <property type="match status" value="1"/>
</dbReference>
<dbReference type="SUPFAM" id="SSF50341">
    <property type="entry name" value="CheW-like"/>
    <property type="match status" value="1"/>
</dbReference>
<evidence type="ECO:0000256" key="1">
    <source>
        <dbReference type="ARBA" id="ARBA00000085"/>
    </source>
</evidence>
<feature type="domain" description="Histidine kinase" evidence="10">
    <location>
        <begin position="325"/>
        <end position="455"/>
    </location>
</feature>
<dbReference type="PRINTS" id="PR00344">
    <property type="entry name" value="BCTRLSENSOR"/>
</dbReference>
<dbReference type="eggNOG" id="COG0643">
    <property type="taxonomic scope" value="Bacteria"/>
</dbReference>
<dbReference type="PANTHER" id="PTHR43395">
    <property type="entry name" value="SENSOR HISTIDINE KINASE CHEA"/>
    <property type="match status" value="1"/>
</dbReference>
<reference evidence="12 13" key="1">
    <citation type="journal article" date="2012" name="J. Bacteriol.">
        <title>Complete genome sequences of Methylophaga sp. strain JAM1 and Methylophaga sp. strain JAM7.</title>
        <authorList>
            <person name="Villeneuve C."/>
            <person name="Martineau C."/>
            <person name="Mauffrey F."/>
            <person name="Villemur R."/>
        </authorList>
    </citation>
    <scope>NUCLEOTIDE SEQUENCE [LARGE SCALE GENOMIC DNA]</scope>
    <source>
        <strain evidence="12 13">JAM7</strain>
    </source>
</reference>
<dbReference type="SUPFAM" id="SSF47226">
    <property type="entry name" value="Histidine-containing phosphotransfer domain, HPT domain"/>
    <property type="match status" value="1"/>
</dbReference>
<dbReference type="InterPro" id="IPR036641">
    <property type="entry name" value="HPT_dom_sf"/>
</dbReference>
<dbReference type="EC" id="2.7.13.3" evidence="2"/>
<keyword evidence="6 12" id="KW-0418">Kinase</keyword>
<dbReference type="PROSITE" id="PS50109">
    <property type="entry name" value="HIS_KIN"/>
    <property type="match status" value="1"/>
</dbReference>
<dbReference type="InterPro" id="IPR036890">
    <property type="entry name" value="HATPase_C_sf"/>
</dbReference>
<sequence length="589" mass="66082">MATNDVLARQLFDEESRDLLTQIEQDWQQAKPADPAWRAQMQRQLHQLKGMAVSFQLSEAGDCCHQLESLLETFTQTTLRPHQVVQISQLLSQLHDRILTPTAAVQTTEVNQPEISAWQSWQIQFEPAADFFRHGQDPLFYLKQLSELGEMVAEPHFSAPDFAEFEVGRCYLQWHIQLRTASDETAIRAIFDWVTDRCHLQIRPMTAQMGQMPSTTANRHQEKDQLLSLRRRQDQCHHLLLQLENSLGSLPPASMMLLSQLRQLGQQNRLDVQKLLLRPLQIAYQRLPSLSHTLAGQTGKQITLTVPKTDFLIPPEVVETLGDVLIQLLRNAVAHGIEKPRQRHQRNKSETGQIKIRQTLDKLQLTLSVQDDGCGLNETQIRAAASELNLPENTAASTLIFEAGLSTADAVDLISGRGVGLDLVRQKVADLQGQIQVTSTPEQGCEFVVNVPLQRTILTCQRVTVASLNYLFLATDIVATYPLQAFEQRHITGRGWYVQVEQTWLPLCDLRQRLQLSSETSADAIIVVLKAGKRRLAVTVDQLDTPTAFCLCRADQHLPLSPAVVGLATTAEGLPALLLDVGLLFSERS</sequence>
<dbReference type="AlphaFoldDB" id="I1YKP5"/>
<evidence type="ECO:0000256" key="8">
    <source>
        <dbReference type="ARBA" id="ARBA00035100"/>
    </source>
</evidence>
<comment type="catalytic activity">
    <reaction evidence="1">
        <text>ATP + protein L-histidine = ADP + protein N-phospho-L-histidine.</text>
        <dbReference type="EC" id="2.7.13.3"/>
    </reaction>
</comment>
<evidence type="ECO:0000256" key="2">
    <source>
        <dbReference type="ARBA" id="ARBA00012438"/>
    </source>
</evidence>
<dbReference type="EMBL" id="CP003380">
    <property type="protein sequence ID" value="AFJ03488.1"/>
    <property type="molecule type" value="Genomic_DNA"/>
</dbReference>
<evidence type="ECO:0000259" key="10">
    <source>
        <dbReference type="PROSITE" id="PS50109"/>
    </source>
</evidence>
<dbReference type="HOGENOM" id="CLU_462945_0_0_6"/>
<dbReference type="PATRIC" id="fig|754477.3.peg.2321"/>
<feature type="domain" description="HPt" evidence="11">
    <location>
        <begin position="1"/>
        <end position="105"/>
    </location>
</feature>
<evidence type="ECO:0000313" key="12">
    <source>
        <dbReference type="EMBL" id="AFJ03488.1"/>
    </source>
</evidence>
<dbReference type="Pfam" id="PF01627">
    <property type="entry name" value="Hpt"/>
    <property type="match status" value="1"/>
</dbReference>
<keyword evidence="4 9" id="KW-0597">Phosphoprotein</keyword>
<dbReference type="SMART" id="SM00387">
    <property type="entry name" value="HATPase_c"/>
    <property type="match status" value="1"/>
</dbReference>
<gene>
    <name evidence="12" type="ordered locus">Q7C_2354</name>
</gene>
<keyword evidence="13" id="KW-1185">Reference proteome</keyword>
<dbReference type="KEGG" id="mec:Q7C_2354"/>
<evidence type="ECO:0000313" key="13">
    <source>
        <dbReference type="Proteomes" id="UP000009145"/>
    </source>
</evidence>
<dbReference type="Pfam" id="PF01584">
    <property type="entry name" value="CheW"/>
    <property type="match status" value="1"/>
</dbReference>
<feature type="modified residue" description="Phosphohistidine" evidence="9">
    <location>
        <position position="46"/>
    </location>
</feature>
<dbReference type="PANTHER" id="PTHR43395:SF1">
    <property type="entry name" value="CHEMOTAXIS PROTEIN CHEA"/>
    <property type="match status" value="1"/>
</dbReference>
<evidence type="ECO:0000256" key="3">
    <source>
        <dbReference type="ARBA" id="ARBA00021495"/>
    </source>
</evidence>
<dbReference type="InterPro" id="IPR051315">
    <property type="entry name" value="Bact_Chemotaxis_CheA"/>
</dbReference>
<dbReference type="GO" id="GO:0006935">
    <property type="term" value="P:chemotaxis"/>
    <property type="evidence" value="ECO:0007669"/>
    <property type="project" value="InterPro"/>
</dbReference>
<dbReference type="FunFam" id="3.30.565.10:FF:000016">
    <property type="entry name" value="Chemotaxis protein CheA, putative"/>
    <property type="match status" value="1"/>
</dbReference>
<dbReference type="InterPro" id="IPR005467">
    <property type="entry name" value="His_kinase_dom"/>
</dbReference>
<dbReference type="InterPro" id="IPR002545">
    <property type="entry name" value="CheW-lke_dom"/>
</dbReference>
<dbReference type="OrthoDB" id="9803176at2"/>
<dbReference type="PROSITE" id="PS50894">
    <property type="entry name" value="HPT"/>
    <property type="match status" value="1"/>
</dbReference>
<comment type="function">
    <text evidence="8">Involved in the transmission of sensory signals from the chemoreceptors to the flagellar motors. CheA is autophosphorylated; it can transfer its phosphate group to either CheB or CheY.</text>
</comment>
<organism evidence="12 13">
    <name type="scientific">Methylophaga frappieri (strain ATCC BAA-2434 / DSM 25690 / JAM7)</name>
    <dbReference type="NCBI Taxonomy" id="754477"/>
    <lineage>
        <taxon>Bacteria</taxon>
        <taxon>Pseudomonadati</taxon>
        <taxon>Pseudomonadota</taxon>
        <taxon>Gammaproteobacteria</taxon>
        <taxon>Thiotrichales</taxon>
        <taxon>Piscirickettsiaceae</taxon>
        <taxon>Methylophaga</taxon>
    </lineage>
</organism>
<proteinExistence type="predicted"/>
<dbReference type="InterPro" id="IPR036061">
    <property type="entry name" value="CheW-like_dom_sf"/>
</dbReference>
<accession>I1YKP5</accession>
<protein>
    <recommendedName>
        <fullName evidence="3">Chemotaxis protein CheA</fullName>
        <ecNumber evidence="2">2.7.13.3</ecNumber>
    </recommendedName>
</protein>
<dbReference type="Proteomes" id="UP000009145">
    <property type="component" value="Chromosome"/>
</dbReference>
<evidence type="ECO:0000256" key="4">
    <source>
        <dbReference type="ARBA" id="ARBA00022553"/>
    </source>
</evidence>
<dbReference type="InterPro" id="IPR004358">
    <property type="entry name" value="Sig_transdc_His_kin-like_C"/>
</dbReference>
<dbReference type="SMART" id="SM00260">
    <property type="entry name" value="CheW"/>
    <property type="match status" value="1"/>
</dbReference>